<protein>
    <submittedName>
        <fullName evidence="1">Metallophosphoesterase mpped2</fullName>
    </submittedName>
</protein>
<accession>A0ABV0N8I8</accession>
<gene>
    <name evidence="1" type="primary">MPPED2</name>
    <name evidence="1" type="ORF">GOODEAATRI_005938</name>
</gene>
<dbReference type="EMBL" id="JAHRIO010030262">
    <property type="protein sequence ID" value="MEQ2167625.1"/>
    <property type="molecule type" value="Genomic_DNA"/>
</dbReference>
<dbReference type="InterPro" id="IPR051693">
    <property type="entry name" value="UPF0046_metallophosphoest"/>
</dbReference>
<dbReference type="PANTHER" id="PTHR12905">
    <property type="entry name" value="METALLOPHOSPHOESTERASE"/>
    <property type="match status" value="1"/>
</dbReference>
<dbReference type="PANTHER" id="PTHR12905:SF13">
    <property type="entry name" value="METALLOPHOSPHOESTERASE MPPED2"/>
    <property type="match status" value="1"/>
</dbReference>
<keyword evidence="2" id="KW-1185">Reference proteome</keyword>
<dbReference type="InterPro" id="IPR029052">
    <property type="entry name" value="Metallo-depent_PP-like"/>
</dbReference>
<dbReference type="Proteomes" id="UP001476798">
    <property type="component" value="Unassembled WGS sequence"/>
</dbReference>
<name>A0ABV0N8I8_9TELE</name>
<evidence type="ECO:0000313" key="2">
    <source>
        <dbReference type="Proteomes" id="UP001476798"/>
    </source>
</evidence>
<evidence type="ECO:0000313" key="1">
    <source>
        <dbReference type="EMBL" id="MEQ2167625.1"/>
    </source>
</evidence>
<reference evidence="1 2" key="1">
    <citation type="submission" date="2021-06" db="EMBL/GenBank/DDBJ databases">
        <authorList>
            <person name="Palmer J.M."/>
        </authorList>
    </citation>
    <scope>NUCLEOTIDE SEQUENCE [LARGE SCALE GENOMIC DNA]</scope>
    <source>
        <strain evidence="1 2">GA_2019</strain>
        <tissue evidence="1">Muscle</tissue>
    </source>
</reference>
<dbReference type="Gene3D" id="3.60.21.10">
    <property type="match status" value="1"/>
</dbReference>
<sequence length="183" mass="20418">MPYGDVLLHMGDFTELGLPSEVKKFNDWLGKKLRNTRVYLQVTGHTRCWALSVVIAGNHELTFDKDFMAELVKQDYYRFPSVSKLKPEDFDNVQSLLTNCVYLQDSDVTIKGFRIYGTPCEGPLQCTGCYSQLAHSFMSSGPSPAPCGCVPPVFDMGLSDMGGTETLCQWPLRCGGNAGWRKE</sequence>
<proteinExistence type="predicted"/>
<organism evidence="1 2">
    <name type="scientific">Goodea atripinnis</name>
    <dbReference type="NCBI Taxonomy" id="208336"/>
    <lineage>
        <taxon>Eukaryota</taxon>
        <taxon>Metazoa</taxon>
        <taxon>Chordata</taxon>
        <taxon>Craniata</taxon>
        <taxon>Vertebrata</taxon>
        <taxon>Euteleostomi</taxon>
        <taxon>Actinopterygii</taxon>
        <taxon>Neopterygii</taxon>
        <taxon>Teleostei</taxon>
        <taxon>Neoteleostei</taxon>
        <taxon>Acanthomorphata</taxon>
        <taxon>Ovalentaria</taxon>
        <taxon>Atherinomorphae</taxon>
        <taxon>Cyprinodontiformes</taxon>
        <taxon>Goodeidae</taxon>
        <taxon>Goodea</taxon>
    </lineage>
</organism>
<comment type="caution">
    <text evidence="1">The sequence shown here is derived from an EMBL/GenBank/DDBJ whole genome shotgun (WGS) entry which is preliminary data.</text>
</comment>
<dbReference type="SUPFAM" id="SSF56300">
    <property type="entry name" value="Metallo-dependent phosphatases"/>
    <property type="match status" value="1"/>
</dbReference>